<dbReference type="EMBL" id="JAHRWL010000001">
    <property type="protein sequence ID" value="MBV2359763.1"/>
    <property type="molecule type" value="Genomic_DNA"/>
</dbReference>
<keyword evidence="2" id="KW-1185">Reference proteome</keyword>
<protein>
    <submittedName>
        <fullName evidence="1">Uncharacterized protein</fullName>
    </submittedName>
</protein>
<evidence type="ECO:0000313" key="1">
    <source>
        <dbReference type="EMBL" id="MBV2359763.1"/>
    </source>
</evidence>
<evidence type="ECO:0000313" key="2">
    <source>
        <dbReference type="Proteomes" id="UP001166293"/>
    </source>
</evidence>
<gene>
    <name evidence="1" type="ORF">KUH32_08250</name>
</gene>
<dbReference type="RefSeq" id="WP_217777558.1">
    <property type="nucleotide sequence ID" value="NZ_JAHRWL010000001.1"/>
</dbReference>
<reference evidence="1" key="1">
    <citation type="submission" date="2021-06" db="EMBL/GenBank/DDBJ databases">
        <title>Thalassococcus sp. CAU 1522 isolated from sea sand, Republic of Korea.</title>
        <authorList>
            <person name="Kim W."/>
        </authorList>
    </citation>
    <scope>NUCLEOTIDE SEQUENCE</scope>
    <source>
        <strain evidence="1">CAU 1522</strain>
    </source>
</reference>
<organism evidence="1 2">
    <name type="scientific">Thalassococcus arenae</name>
    <dbReference type="NCBI Taxonomy" id="2851652"/>
    <lineage>
        <taxon>Bacteria</taxon>
        <taxon>Pseudomonadati</taxon>
        <taxon>Pseudomonadota</taxon>
        <taxon>Alphaproteobacteria</taxon>
        <taxon>Rhodobacterales</taxon>
        <taxon>Roseobacteraceae</taxon>
        <taxon>Thalassococcus</taxon>
    </lineage>
</organism>
<comment type="caution">
    <text evidence="1">The sequence shown here is derived from an EMBL/GenBank/DDBJ whole genome shotgun (WGS) entry which is preliminary data.</text>
</comment>
<proteinExistence type="predicted"/>
<sequence length="48" mass="5411">MKTQRKFIKSIVAAATVESDIAMPWQRGARRAAFVAKRIDPRVALKRA</sequence>
<name>A0ABS6N6X6_9RHOB</name>
<accession>A0ABS6N6X6</accession>
<dbReference type="Proteomes" id="UP001166293">
    <property type="component" value="Unassembled WGS sequence"/>
</dbReference>